<comment type="caution">
    <text evidence="5">The sequence shown here is derived from an EMBL/GenBank/DDBJ whole genome shotgun (WGS) entry which is preliminary data.</text>
</comment>
<sequence length="161" mass="17606">MNDLFQRLQELQLLVEDGNRRALARFEITPTQYQALRSLDRGPRGGMTVTQVADALLCTRGNATRLVRRLLDLGMVQTRSDEQDHRIVVVSPTALGKRTYRAADKVLQAAGARRLSGTSAKDRVLLEGLIDDLTVSLRRDLAEQVAPAGGTGATARRRAAG</sequence>
<evidence type="ECO:0000256" key="3">
    <source>
        <dbReference type="ARBA" id="ARBA00023163"/>
    </source>
</evidence>
<evidence type="ECO:0000313" key="6">
    <source>
        <dbReference type="Proteomes" id="UP001500575"/>
    </source>
</evidence>
<gene>
    <name evidence="5" type="ORF">GCM10009843_32830</name>
</gene>
<dbReference type="InterPro" id="IPR000835">
    <property type="entry name" value="HTH_MarR-typ"/>
</dbReference>
<keyword evidence="2" id="KW-0238">DNA-binding</keyword>
<protein>
    <recommendedName>
        <fullName evidence="4">HTH marR-type domain-containing protein</fullName>
    </recommendedName>
</protein>
<evidence type="ECO:0000256" key="1">
    <source>
        <dbReference type="ARBA" id="ARBA00023015"/>
    </source>
</evidence>
<dbReference type="Gene3D" id="1.10.10.10">
    <property type="entry name" value="Winged helix-like DNA-binding domain superfamily/Winged helix DNA-binding domain"/>
    <property type="match status" value="1"/>
</dbReference>
<evidence type="ECO:0000256" key="2">
    <source>
        <dbReference type="ARBA" id="ARBA00023125"/>
    </source>
</evidence>
<dbReference type="InterPro" id="IPR036388">
    <property type="entry name" value="WH-like_DNA-bd_sf"/>
</dbReference>
<dbReference type="InterPro" id="IPR036390">
    <property type="entry name" value="WH_DNA-bd_sf"/>
</dbReference>
<proteinExistence type="predicted"/>
<keyword evidence="3" id="KW-0804">Transcription</keyword>
<feature type="domain" description="HTH marR-type" evidence="4">
    <location>
        <begin position="1"/>
        <end position="135"/>
    </location>
</feature>
<dbReference type="PROSITE" id="PS50995">
    <property type="entry name" value="HTH_MARR_2"/>
    <property type="match status" value="1"/>
</dbReference>
<organism evidence="5 6">
    <name type="scientific">Nocardioides bigeumensis</name>
    <dbReference type="NCBI Taxonomy" id="433657"/>
    <lineage>
        <taxon>Bacteria</taxon>
        <taxon>Bacillati</taxon>
        <taxon>Actinomycetota</taxon>
        <taxon>Actinomycetes</taxon>
        <taxon>Propionibacteriales</taxon>
        <taxon>Nocardioidaceae</taxon>
        <taxon>Nocardioides</taxon>
    </lineage>
</organism>
<dbReference type="SMART" id="SM00347">
    <property type="entry name" value="HTH_MARR"/>
    <property type="match status" value="1"/>
</dbReference>
<accession>A0ABP5KGB2</accession>
<name>A0ABP5KGB2_9ACTN</name>
<dbReference type="PANTHER" id="PTHR42756">
    <property type="entry name" value="TRANSCRIPTIONAL REGULATOR, MARR"/>
    <property type="match status" value="1"/>
</dbReference>
<dbReference type="RefSeq" id="WP_344304888.1">
    <property type="nucleotide sequence ID" value="NZ_BAAAQQ010000013.1"/>
</dbReference>
<dbReference type="Proteomes" id="UP001500575">
    <property type="component" value="Unassembled WGS sequence"/>
</dbReference>
<reference evidence="6" key="1">
    <citation type="journal article" date="2019" name="Int. J. Syst. Evol. Microbiol.">
        <title>The Global Catalogue of Microorganisms (GCM) 10K type strain sequencing project: providing services to taxonomists for standard genome sequencing and annotation.</title>
        <authorList>
            <consortium name="The Broad Institute Genomics Platform"/>
            <consortium name="The Broad Institute Genome Sequencing Center for Infectious Disease"/>
            <person name="Wu L."/>
            <person name="Ma J."/>
        </authorList>
    </citation>
    <scope>NUCLEOTIDE SEQUENCE [LARGE SCALE GENOMIC DNA]</scope>
    <source>
        <strain evidence="6">JCM 16021</strain>
    </source>
</reference>
<dbReference type="EMBL" id="BAAAQQ010000013">
    <property type="protein sequence ID" value="GAA2130329.1"/>
    <property type="molecule type" value="Genomic_DNA"/>
</dbReference>
<dbReference type="SUPFAM" id="SSF46785">
    <property type="entry name" value="Winged helix' DNA-binding domain"/>
    <property type="match status" value="1"/>
</dbReference>
<keyword evidence="1" id="KW-0805">Transcription regulation</keyword>
<keyword evidence="6" id="KW-1185">Reference proteome</keyword>
<evidence type="ECO:0000259" key="4">
    <source>
        <dbReference type="PROSITE" id="PS50995"/>
    </source>
</evidence>
<dbReference type="Pfam" id="PF12802">
    <property type="entry name" value="MarR_2"/>
    <property type="match status" value="1"/>
</dbReference>
<dbReference type="PANTHER" id="PTHR42756:SF1">
    <property type="entry name" value="TRANSCRIPTIONAL REPRESSOR OF EMRAB OPERON"/>
    <property type="match status" value="1"/>
</dbReference>
<evidence type="ECO:0000313" key="5">
    <source>
        <dbReference type="EMBL" id="GAA2130329.1"/>
    </source>
</evidence>